<gene>
    <name evidence="9" type="ORF">AQ490_06615</name>
</gene>
<feature type="domain" description="Nudix hydrolase" evidence="8">
    <location>
        <begin position="42"/>
        <end position="187"/>
    </location>
</feature>
<evidence type="ECO:0000256" key="3">
    <source>
        <dbReference type="ARBA" id="ARBA00022723"/>
    </source>
</evidence>
<dbReference type="InterPro" id="IPR045121">
    <property type="entry name" value="CoAse"/>
</dbReference>
<sequence length="245" mass="26586">MTTAGGVRVTAEGLPRWLLPVADAARTVRPEQLSRFLPPERGGRASAVLMLFGEGARGPDLLLIERARELRSHAGQVSFPGGALDPPDGDPEGEGPLVAALREAEEETGLRRDGVQVFAALPRLYIPVSDFVVTPVLAWWRDPTPVAPVDRAEVAAVMRVPLSELVDPDNRVLVRHPSGHRGPGFLLGDSLVWGFTGGVIDRVLHYSELERPWDRGREVELSADALRLDARDGARGVLRRGSRGK</sequence>
<organism evidence="9 10">
    <name type="scientific">Wenjunlia vitaminophila</name>
    <name type="common">Streptomyces vitaminophilus</name>
    <dbReference type="NCBI Taxonomy" id="76728"/>
    <lineage>
        <taxon>Bacteria</taxon>
        <taxon>Bacillati</taxon>
        <taxon>Actinomycetota</taxon>
        <taxon>Actinomycetes</taxon>
        <taxon>Kitasatosporales</taxon>
        <taxon>Streptomycetaceae</taxon>
        <taxon>Wenjunlia</taxon>
    </lineage>
</organism>
<dbReference type="AlphaFoldDB" id="A0A0T6LNR4"/>
<dbReference type="Pfam" id="PF00293">
    <property type="entry name" value="NUDIX"/>
    <property type="match status" value="1"/>
</dbReference>
<dbReference type="GO" id="GO:0046872">
    <property type="term" value="F:metal ion binding"/>
    <property type="evidence" value="ECO:0007669"/>
    <property type="project" value="UniProtKB-KW"/>
</dbReference>
<dbReference type="eggNOG" id="COG0494">
    <property type="taxonomic scope" value="Bacteria"/>
</dbReference>
<dbReference type="PANTHER" id="PTHR12992:SF11">
    <property type="entry name" value="MITOCHONDRIAL COENZYME A DIPHOSPHATASE NUDT8"/>
    <property type="match status" value="1"/>
</dbReference>
<dbReference type="PANTHER" id="PTHR12992">
    <property type="entry name" value="NUDIX HYDROLASE"/>
    <property type="match status" value="1"/>
</dbReference>
<dbReference type="CDD" id="cd03426">
    <property type="entry name" value="NUDIX_CoAse_Nudt7"/>
    <property type="match status" value="1"/>
</dbReference>
<dbReference type="EMBL" id="LLZU01000036">
    <property type="protein sequence ID" value="KRV47561.1"/>
    <property type="molecule type" value="Genomic_DNA"/>
</dbReference>
<keyword evidence="5" id="KW-0460">Magnesium</keyword>
<reference evidence="9 10" key="1">
    <citation type="submission" date="2015-10" db="EMBL/GenBank/DDBJ databases">
        <title>Draft genome sequence of pyrrolomycin-producing Streptomyces vitaminophilus.</title>
        <authorList>
            <person name="Graham D.E."/>
            <person name="Mahan K.M."/>
            <person name="Klingeman D.M."/>
            <person name="Hettich R.L."/>
            <person name="Parry R.J."/>
        </authorList>
    </citation>
    <scope>NUCLEOTIDE SEQUENCE [LARGE SCALE GENOMIC DNA]</scope>
    <source>
        <strain evidence="9 10">ATCC 31673</strain>
    </source>
</reference>
<evidence type="ECO:0000256" key="4">
    <source>
        <dbReference type="ARBA" id="ARBA00022801"/>
    </source>
</evidence>
<feature type="region of interest" description="Disordered" evidence="7">
    <location>
        <begin position="76"/>
        <end position="95"/>
    </location>
</feature>
<evidence type="ECO:0000313" key="9">
    <source>
        <dbReference type="EMBL" id="KRV47561.1"/>
    </source>
</evidence>
<proteinExistence type="predicted"/>
<evidence type="ECO:0000256" key="5">
    <source>
        <dbReference type="ARBA" id="ARBA00022842"/>
    </source>
</evidence>
<dbReference type="InterPro" id="IPR015797">
    <property type="entry name" value="NUDIX_hydrolase-like_dom_sf"/>
</dbReference>
<accession>A0A0T6LNR4</accession>
<keyword evidence="10" id="KW-1185">Reference proteome</keyword>
<dbReference type="SUPFAM" id="SSF55811">
    <property type="entry name" value="Nudix"/>
    <property type="match status" value="1"/>
</dbReference>
<keyword evidence="4 9" id="KW-0378">Hydrolase</keyword>
<protein>
    <submittedName>
        <fullName evidence="9">NUDIX hydrolase</fullName>
    </submittedName>
</protein>
<evidence type="ECO:0000313" key="10">
    <source>
        <dbReference type="Proteomes" id="UP000050867"/>
    </source>
</evidence>
<evidence type="ECO:0000256" key="2">
    <source>
        <dbReference type="ARBA" id="ARBA00001946"/>
    </source>
</evidence>
<evidence type="ECO:0000256" key="7">
    <source>
        <dbReference type="SAM" id="MobiDB-lite"/>
    </source>
</evidence>
<dbReference type="RefSeq" id="WP_018386152.1">
    <property type="nucleotide sequence ID" value="NZ_LLZU01000036.1"/>
</dbReference>
<evidence type="ECO:0000259" key="8">
    <source>
        <dbReference type="PROSITE" id="PS51462"/>
    </source>
</evidence>
<evidence type="ECO:0000256" key="6">
    <source>
        <dbReference type="ARBA" id="ARBA00023211"/>
    </source>
</evidence>
<keyword evidence="3" id="KW-0479">Metal-binding</keyword>
<name>A0A0T6LNR4_WENVI</name>
<dbReference type="Proteomes" id="UP000050867">
    <property type="component" value="Unassembled WGS sequence"/>
</dbReference>
<comment type="cofactor">
    <cofactor evidence="2">
        <name>Mg(2+)</name>
        <dbReference type="ChEBI" id="CHEBI:18420"/>
    </cofactor>
</comment>
<dbReference type="PROSITE" id="PS51462">
    <property type="entry name" value="NUDIX"/>
    <property type="match status" value="1"/>
</dbReference>
<keyword evidence="6" id="KW-0464">Manganese</keyword>
<dbReference type="Gene3D" id="3.90.79.10">
    <property type="entry name" value="Nucleoside Triphosphate Pyrophosphohydrolase"/>
    <property type="match status" value="1"/>
</dbReference>
<comment type="caution">
    <text evidence="9">The sequence shown here is derived from an EMBL/GenBank/DDBJ whole genome shotgun (WGS) entry which is preliminary data.</text>
</comment>
<dbReference type="OrthoDB" id="9802805at2"/>
<dbReference type="STRING" id="76728.AQ490_06615"/>
<dbReference type="GO" id="GO:0010945">
    <property type="term" value="F:coenzyme A diphosphatase activity"/>
    <property type="evidence" value="ECO:0007669"/>
    <property type="project" value="InterPro"/>
</dbReference>
<evidence type="ECO:0000256" key="1">
    <source>
        <dbReference type="ARBA" id="ARBA00001936"/>
    </source>
</evidence>
<dbReference type="InterPro" id="IPR000086">
    <property type="entry name" value="NUDIX_hydrolase_dom"/>
</dbReference>
<comment type="cofactor">
    <cofactor evidence="1">
        <name>Mn(2+)</name>
        <dbReference type="ChEBI" id="CHEBI:29035"/>
    </cofactor>
</comment>